<dbReference type="EMBL" id="JARAKF010000001">
    <property type="protein sequence ID" value="MDU8993489.1"/>
    <property type="molecule type" value="Genomic_DNA"/>
</dbReference>
<feature type="transmembrane region" description="Helical" evidence="7">
    <location>
        <begin position="381"/>
        <end position="403"/>
    </location>
</feature>
<evidence type="ECO:0000313" key="9">
    <source>
        <dbReference type="EMBL" id="MDU8993489.1"/>
    </source>
</evidence>
<reference evidence="9 10" key="1">
    <citation type="submission" date="2023-02" db="EMBL/GenBank/DDBJ databases">
        <authorList>
            <person name="Maleckis M."/>
        </authorList>
    </citation>
    <scope>NUCLEOTIDE SEQUENCE [LARGE SCALE GENOMIC DNA]</scope>
    <source>
        <strain evidence="9 10">P8-A2</strain>
    </source>
</reference>
<dbReference type="SUPFAM" id="SSF81342">
    <property type="entry name" value="Transmembrane di-heme cytochromes"/>
    <property type="match status" value="1"/>
</dbReference>
<dbReference type="InterPro" id="IPR027387">
    <property type="entry name" value="Cytb/b6-like_sf"/>
</dbReference>
<feature type="transmembrane region" description="Helical" evidence="7">
    <location>
        <begin position="178"/>
        <end position="201"/>
    </location>
</feature>
<dbReference type="PANTHER" id="PTHR19271:SF16">
    <property type="entry name" value="CYTOCHROME B"/>
    <property type="match status" value="1"/>
</dbReference>
<comment type="catalytic activity">
    <reaction evidence="4">
        <text>a quinol + 2 Fe(III)-[cytochrome c](out) = a quinone + 2 Fe(II)-[cytochrome c](out) + 2 H(+)(out)</text>
        <dbReference type="Rhea" id="RHEA:11484"/>
        <dbReference type="Rhea" id="RHEA-COMP:10350"/>
        <dbReference type="Rhea" id="RHEA-COMP:14399"/>
        <dbReference type="ChEBI" id="CHEBI:15378"/>
        <dbReference type="ChEBI" id="CHEBI:24646"/>
        <dbReference type="ChEBI" id="CHEBI:29033"/>
        <dbReference type="ChEBI" id="CHEBI:29034"/>
        <dbReference type="ChEBI" id="CHEBI:132124"/>
        <dbReference type="EC" id="7.1.1.8"/>
    </reaction>
</comment>
<evidence type="ECO:0000256" key="2">
    <source>
        <dbReference type="ARBA" id="ARBA00012951"/>
    </source>
</evidence>
<evidence type="ECO:0000256" key="4">
    <source>
        <dbReference type="ARBA" id="ARBA00029351"/>
    </source>
</evidence>
<feature type="transmembrane region" description="Helical" evidence="7">
    <location>
        <begin position="146"/>
        <end position="166"/>
    </location>
</feature>
<sequence length="541" mass="59992">MDDQSQKEEAGEGGGGDRIARWADGRLGPYGLIRAKARKVFPDHWSFLLGEICLYSFIVIIVTGVYLTLYFHPSMKEVQYKGSYMPLRGQTVSEAFDSTMHLSFDVRGGLLIRQAHHWAALVFIGSMLVHMLRVFFTGAFRKPREFQWLFGFLLLILGMFGGLTGYDLPDDLLSGTGLAVVNGTILSIPIVGTYISMFLFGGEFPGSELVARFNTIHVLIIPAIMVGLLVVHLILLLHHKHTQYPGPGRSNKNAVGPPLKVRAVKSAGFFFLVAGVIFAIAALAQTNPIWLYGPYRVDQVSAGSQPDWYMGVADGLLRVMPGWEIDFWGHTLALDNLIPLMAGVGLFLAMGAYPFIEAWVTGDDRDQHLLDRPRNRPVRTALGAAWISFYLVSLIGAANDIIATRFHLSVESVTWTVRIGLFVAPVAAYVVAKRCALGLQRSDRDKVLHGRETGVIKRLPHGEFVEVHAPLSQAELHLRTQHEQYKPIAPGPNGKAESPGADARLSRRLRVRFSRAFYGEGSQIPKPTLQEYQEIANEHLR</sequence>
<feature type="transmembrane region" description="Helical" evidence="7">
    <location>
        <begin position="415"/>
        <end position="432"/>
    </location>
</feature>
<protein>
    <recommendedName>
        <fullName evidence="3">Cytochrome bc1 complex cytochrome b subunit</fullName>
        <ecNumber evidence="2">7.1.1.8</ecNumber>
    </recommendedName>
    <alternativeName>
        <fullName evidence="5">Cytochrome bc1 reductase complex subunit QcrB</fullName>
    </alternativeName>
</protein>
<dbReference type="RefSeq" id="WP_143609550.1">
    <property type="nucleotide sequence ID" value="NZ_CP107955.1"/>
</dbReference>
<evidence type="ECO:0000256" key="6">
    <source>
        <dbReference type="SAM" id="MobiDB-lite"/>
    </source>
</evidence>
<name>A0ABU3UIX9_9ACTN</name>
<evidence type="ECO:0000256" key="7">
    <source>
        <dbReference type="SAM" id="Phobius"/>
    </source>
</evidence>
<dbReference type="InterPro" id="IPR016174">
    <property type="entry name" value="Di-haem_cyt_TM"/>
</dbReference>
<keyword evidence="7" id="KW-1133">Transmembrane helix</keyword>
<keyword evidence="7" id="KW-0812">Transmembrane</keyword>
<feature type="transmembrane region" description="Helical" evidence="7">
    <location>
        <begin position="267"/>
        <end position="284"/>
    </location>
</feature>
<proteinExistence type="predicted"/>
<keyword evidence="7" id="KW-0472">Membrane</keyword>
<dbReference type="PROSITE" id="PS51002">
    <property type="entry name" value="CYTB_NTER"/>
    <property type="match status" value="1"/>
</dbReference>
<accession>A0ABU3UIX9</accession>
<evidence type="ECO:0000259" key="8">
    <source>
        <dbReference type="PROSITE" id="PS51002"/>
    </source>
</evidence>
<dbReference type="InterPro" id="IPR005797">
    <property type="entry name" value="Cyt_b/b6_N"/>
</dbReference>
<feature type="transmembrane region" description="Helical" evidence="7">
    <location>
        <begin position="337"/>
        <end position="360"/>
    </location>
</feature>
<gene>
    <name evidence="9" type="ORF">PU648_14300</name>
</gene>
<dbReference type="PANTHER" id="PTHR19271">
    <property type="entry name" value="CYTOCHROME B"/>
    <property type="match status" value="1"/>
</dbReference>
<feature type="transmembrane region" description="Helical" evidence="7">
    <location>
        <begin position="118"/>
        <end position="140"/>
    </location>
</feature>
<feature type="transmembrane region" description="Helical" evidence="7">
    <location>
        <begin position="47"/>
        <end position="71"/>
    </location>
</feature>
<feature type="transmembrane region" description="Helical" evidence="7">
    <location>
        <begin position="216"/>
        <end position="237"/>
    </location>
</feature>
<feature type="region of interest" description="Disordered" evidence="6">
    <location>
        <begin position="1"/>
        <end position="20"/>
    </location>
</feature>
<feature type="compositionally biased region" description="Basic and acidic residues" evidence="6">
    <location>
        <begin position="1"/>
        <end position="10"/>
    </location>
</feature>
<comment type="cofactor">
    <cofactor evidence="1">
        <name>heme</name>
        <dbReference type="ChEBI" id="CHEBI:30413"/>
    </cofactor>
</comment>
<evidence type="ECO:0000313" key="10">
    <source>
        <dbReference type="Proteomes" id="UP001257627"/>
    </source>
</evidence>
<evidence type="ECO:0000256" key="3">
    <source>
        <dbReference type="ARBA" id="ARBA00016116"/>
    </source>
</evidence>
<dbReference type="Gene3D" id="1.20.810.10">
    <property type="entry name" value="Cytochrome Bc1 Complex, Chain C"/>
    <property type="match status" value="1"/>
</dbReference>
<evidence type="ECO:0000256" key="5">
    <source>
        <dbReference type="ARBA" id="ARBA00029568"/>
    </source>
</evidence>
<dbReference type="Pfam" id="PF13631">
    <property type="entry name" value="Cytochrom_B_N_2"/>
    <property type="match status" value="1"/>
</dbReference>
<feature type="domain" description="Cytochrome b/b6 N-terminal region profile" evidence="8">
    <location>
        <begin position="19"/>
        <end position="245"/>
    </location>
</feature>
<organism evidence="9 10">
    <name type="scientific">Streptomyces mirabilis</name>
    <dbReference type="NCBI Taxonomy" id="68239"/>
    <lineage>
        <taxon>Bacteria</taxon>
        <taxon>Bacillati</taxon>
        <taxon>Actinomycetota</taxon>
        <taxon>Actinomycetes</taxon>
        <taxon>Kitasatosporales</taxon>
        <taxon>Streptomycetaceae</taxon>
        <taxon>Streptomyces</taxon>
    </lineage>
</organism>
<comment type="caution">
    <text evidence="9">The sequence shown here is derived from an EMBL/GenBank/DDBJ whole genome shotgun (WGS) entry which is preliminary data.</text>
</comment>
<keyword evidence="10" id="KW-1185">Reference proteome</keyword>
<dbReference type="Proteomes" id="UP001257627">
    <property type="component" value="Unassembled WGS sequence"/>
</dbReference>
<dbReference type="EC" id="7.1.1.8" evidence="2"/>
<evidence type="ECO:0000256" key="1">
    <source>
        <dbReference type="ARBA" id="ARBA00001971"/>
    </source>
</evidence>